<protein>
    <recommendedName>
        <fullName evidence="2">F-box protein At3g26010-like beta-propeller domain-containing protein</fullName>
    </recommendedName>
</protein>
<keyword evidence="1" id="KW-0732">Signal</keyword>
<gene>
    <name evidence="3" type="ORF">F2Q68_00043440</name>
</gene>
<feature type="domain" description="F-box protein At3g26010-like beta-propeller" evidence="2">
    <location>
        <begin position="15"/>
        <end position="54"/>
    </location>
</feature>
<evidence type="ECO:0000256" key="1">
    <source>
        <dbReference type="SAM" id="SignalP"/>
    </source>
</evidence>
<organism evidence="3 4">
    <name type="scientific">Brassica cretica</name>
    <name type="common">Mustard</name>
    <dbReference type="NCBI Taxonomy" id="69181"/>
    <lineage>
        <taxon>Eukaryota</taxon>
        <taxon>Viridiplantae</taxon>
        <taxon>Streptophyta</taxon>
        <taxon>Embryophyta</taxon>
        <taxon>Tracheophyta</taxon>
        <taxon>Spermatophyta</taxon>
        <taxon>Magnoliopsida</taxon>
        <taxon>eudicotyledons</taxon>
        <taxon>Gunneridae</taxon>
        <taxon>Pentapetalae</taxon>
        <taxon>rosids</taxon>
        <taxon>malvids</taxon>
        <taxon>Brassicales</taxon>
        <taxon>Brassicaceae</taxon>
        <taxon>Brassiceae</taxon>
        <taxon>Brassica</taxon>
    </lineage>
</organism>
<dbReference type="Proteomes" id="UP000712281">
    <property type="component" value="Unassembled WGS sequence"/>
</dbReference>
<dbReference type="AlphaFoldDB" id="A0A8S9LHP2"/>
<accession>A0A8S9LHP2</accession>
<sequence>MGFQVSSNFALLVLFRDLVLAGDNQCRIIPLPGPYNKYVRRCLTASCGDVIYVED</sequence>
<dbReference type="Pfam" id="PF24750">
    <property type="entry name" value="b-prop_At3g26010-like"/>
    <property type="match status" value="1"/>
</dbReference>
<reference evidence="3" key="1">
    <citation type="submission" date="2019-12" db="EMBL/GenBank/DDBJ databases">
        <title>Genome sequencing and annotation of Brassica cretica.</title>
        <authorList>
            <person name="Studholme D.J."/>
            <person name="Sarris P.F."/>
        </authorList>
    </citation>
    <scope>NUCLEOTIDE SEQUENCE</scope>
    <source>
        <strain evidence="3">PFS-001/15</strain>
        <tissue evidence="3">Leaf</tissue>
    </source>
</reference>
<dbReference type="OrthoDB" id="674184at2759"/>
<evidence type="ECO:0000313" key="4">
    <source>
        <dbReference type="Proteomes" id="UP000712281"/>
    </source>
</evidence>
<proteinExistence type="predicted"/>
<feature type="signal peptide" evidence="1">
    <location>
        <begin position="1"/>
        <end position="21"/>
    </location>
</feature>
<name>A0A8S9LHP2_BRACR</name>
<evidence type="ECO:0000259" key="2">
    <source>
        <dbReference type="Pfam" id="PF24750"/>
    </source>
</evidence>
<feature type="chain" id="PRO_5035821502" description="F-box protein At3g26010-like beta-propeller domain-containing protein" evidence="1">
    <location>
        <begin position="22"/>
        <end position="55"/>
    </location>
</feature>
<evidence type="ECO:0000313" key="3">
    <source>
        <dbReference type="EMBL" id="KAF2607044.1"/>
    </source>
</evidence>
<dbReference type="EMBL" id="QGKW02000276">
    <property type="protein sequence ID" value="KAF2607044.1"/>
    <property type="molecule type" value="Genomic_DNA"/>
</dbReference>
<comment type="caution">
    <text evidence="3">The sequence shown here is derived from an EMBL/GenBank/DDBJ whole genome shotgun (WGS) entry which is preliminary data.</text>
</comment>
<dbReference type="InterPro" id="IPR056592">
    <property type="entry name" value="Beta-prop_At3g26010-like"/>
</dbReference>